<name>A0A365UB35_9RHOB</name>
<feature type="region of interest" description="Disordered" evidence="1">
    <location>
        <begin position="1"/>
        <end position="20"/>
    </location>
</feature>
<dbReference type="Proteomes" id="UP000253370">
    <property type="component" value="Unassembled WGS sequence"/>
</dbReference>
<evidence type="ECO:0000313" key="3">
    <source>
        <dbReference type="Proteomes" id="UP000253370"/>
    </source>
</evidence>
<proteinExistence type="predicted"/>
<organism evidence="2 3">
    <name type="scientific">Rhodosalinus halophilus</name>
    <dbReference type="NCBI Taxonomy" id="2259333"/>
    <lineage>
        <taxon>Bacteria</taxon>
        <taxon>Pseudomonadati</taxon>
        <taxon>Pseudomonadota</taxon>
        <taxon>Alphaproteobacteria</taxon>
        <taxon>Rhodobacterales</taxon>
        <taxon>Paracoccaceae</taxon>
        <taxon>Rhodosalinus</taxon>
    </lineage>
</organism>
<comment type="caution">
    <text evidence="2">The sequence shown here is derived from an EMBL/GenBank/DDBJ whole genome shotgun (WGS) entry which is preliminary data.</text>
</comment>
<evidence type="ECO:0000256" key="1">
    <source>
        <dbReference type="SAM" id="MobiDB-lite"/>
    </source>
</evidence>
<evidence type="ECO:0000313" key="2">
    <source>
        <dbReference type="EMBL" id="RBI85507.1"/>
    </source>
</evidence>
<gene>
    <name evidence="2" type="ORF">DRV85_07135</name>
</gene>
<dbReference type="OrthoDB" id="7866873at2"/>
<dbReference type="AlphaFoldDB" id="A0A365UB35"/>
<reference evidence="2 3" key="1">
    <citation type="submission" date="2018-07" db="EMBL/GenBank/DDBJ databases">
        <title>Rhodosalinus sp. strain E84T genomic sequence and assembly.</title>
        <authorList>
            <person name="Liu Z.-W."/>
            <person name="Lu D.-C."/>
        </authorList>
    </citation>
    <scope>NUCLEOTIDE SEQUENCE [LARGE SCALE GENOMIC DNA]</scope>
    <source>
        <strain evidence="2 3">E84</strain>
    </source>
</reference>
<accession>A0A365UB35</accession>
<protein>
    <submittedName>
        <fullName evidence="2">Uncharacterized protein</fullName>
    </submittedName>
</protein>
<feature type="compositionally biased region" description="Basic and acidic residues" evidence="1">
    <location>
        <begin position="1"/>
        <end position="11"/>
    </location>
</feature>
<sequence>MAEDNEARADDMTQGMTAETAETELVTRWRTSAEMDSETAMQLRTALAPLFQRAASWQELRAALAAKGLDLAIRGGRLTVIETAGGAELCTGRWLGAPLATLAARLGRPCVKALPGSDAAGEFLN</sequence>
<keyword evidence="3" id="KW-1185">Reference proteome</keyword>
<dbReference type="RefSeq" id="WP_113288765.1">
    <property type="nucleotide sequence ID" value="NZ_QNTQ01000006.1"/>
</dbReference>
<dbReference type="EMBL" id="QNTQ01000006">
    <property type="protein sequence ID" value="RBI85507.1"/>
    <property type="molecule type" value="Genomic_DNA"/>
</dbReference>